<keyword evidence="1" id="KW-1133">Transmembrane helix</keyword>
<evidence type="ECO:0000256" key="1">
    <source>
        <dbReference type="SAM" id="Phobius"/>
    </source>
</evidence>
<evidence type="ECO:0000313" key="3">
    <source>
        <dbReference type="Proteomes" id="UP001260715"/>
    </source>
</evidence>
<sequence length="122" mass="13651">MNISTFFAITGPLLATFGAALLAYDAFQAPMQIHLQRRFDVRMNSLLRLHQYLSTTYPSPPYTADEVAIAQAQRDEALEKLKSELNTNELDYKRRVSDFALWGFIFVAVGSVAQAASAWMAS</sequence>
<gene>
    <name evidence="2" type="ORF">J2W50_004586</name>
</gene>
<organism evidence="2 3">
    <name type="scientific">Herbaspirillum frisingense</name>
    <dbReference type="NCBI Taxonomy" id="92645"/>
    <lineage>
        <taxon>Bacteria</taxon>
        <taxon>Pseudomonadati</taxon>
        <taxon>Pseudomonadota</taxon>
        <taxon>Betaproteobacteria</taxon>
        <taxon>Burkholderiales</taxon>
        <taxon>Oxalobacteraceae</taxon>
        <taxon>Herbaspirillum</taxon>
    </lineage>
</organism>
<keyword evidence="1" id="KW-0812">Transmembrane</keyword>
<dbReference type="EMBL" id="JAVDSJ010000006">
    <property type="protein sequence ID" value="MDR6586362.1"/>
    <property type="molecule type" value="Genomic_DNA"/>
</dbReference>
<proteinExistence type="predicted"/>
<keyword evidence="3" id="KW-1185">Reference proteome</keyword>
<accession>A0ABU1PKA2</accession>
<keyword evidence="1" id="KW-0472">Membrane</keyword>
<name>A0ABU1PKA2_9BURK</name>
<dbReference type="Proteomes" id="UP001260715">
    <property type="component" value="Unassembled WGS sequence"/>
</dbReference>
<protein>
    <submittedName>
        <fullName evidence="2">Uncharacterized protein</fullName>
    </submittedName>
</protein>
<comment type="caution">
    <text evidence="2">The sequence shown here is derived from an EMBL/GenBank/DDBJ whole genome shotgun (WGS) entry which is preliminary data.</text>
</comment>
<reference evidence="2 3" key="1">
    <citation type="submission" date="2023-07" db="EMBL/GenBank/DDBJ databases">
        <title>Sorghum-associated microbial communities from plants grown in Nebraska, USA.</title>
        <authorList>
            <person name="Schachtman D."/>
        </authorList>
    </citation>
    <scope>NUCLEOTIDE SEQUENCE [LARGE SCALE GENOMIC DNA]</scope>
    <source>
        <strain evidence="2 3">596</strain>
    </source>
</reference>
<feature type="transmembrane region" description="Helical" evidence="1">
    <location>
        <begin position="6"/>
        <end position="27"/>
    </location>
</feature>
<evidence type="ECO:0000313" key="2">
    <source>
        <dbReference type="EMBL" id="MDR6586362.1"/>
    </source>
</evidence>
<feature type="transmembrane region" description="Helical" evidence="1">
    <location>
        <begin position="99"/>
        <end position="121"/>
    </location>
</feature>